<name>A0A699L5L1_TANCI</name>
<feature type="non-terminal residue" evidence="2">
    <location>
        <position position="264"/>
    </location>
</feature>
<dbReference type="EMBL" id="BKCJ010583726">
    <property type="protein sequence ID" value="GFB24362.1"/>
    <property type="molecule type" value="Genomic_DNA"/>
</dbReference>
<feature type="region of interest" description="Disordered" evidence="1">
    <location>
        <begin position="110"/>
        <end position="132"/>
    </location>
</feature>
<organism evidence="2">
    <name type="scientific">Tanacetum cinerariifolium</name>
    <name type="common">Dalmatian daisy</name>
    <name type="synonym">Chrysanthemum cinerariifolium</name>
    <dbReference type="NCBI Taxonomy" id="118510"/>
    <lineage>
        <taxon>Eukaryota</taxon>
        <taxon>Viridiplantae</taxon>
        <taxon>Streptophyta</taxon>
        <taxon>Embryophyta</taxon>
        <taxon>Tracheophyta</taxon>
        <taxon>Spermatophyta</taxon>
        <taxon>Magnoliopsida</taxon>
        <taxon>eudicotyledons</taxon>
        <taxon>Gunneridae</taxon>
        <taxon>Pentapetalae</taxon>
        <taxon>asterids</taxon>
        <taxon>campanulids</taxon>
        <taxon>Asterales</taxon>
        <taxon>Asteraceae</taxon>
        <taxon>Asteroideae</taxon>
        <taxon>Anthemideae</taxon>
        <taxon>Anthemidinae</taxon>
        <taxon>Tanacetum</taxon>
    </lineage>
</organism>
<protein>
    <submittedName>
        <fullName evidence="2">Uncharacterized protein</fullName>
    </submittedName>
</protein>
<dbReference type="AlphaFoldDB" id="A0A699L5L1"/>
<sequence>MEESEDDDQHEEADASYADLWASIEGYYDENIDHIDQTNNLVKETMKTIDYISIAGIDERAKLLKALNRVFETHDVDSALKKEMKRMVESYNTTFSNISVIDITPPKQLESPPVVHKADKGKGVVTEETKEHTMKLVPASTDVRQDPDELIRIPYEIYGKLYNLTNSELIKVVHEEAEKDGIDPKIIESVKVSEGLEDDSIMSNLGLSLVIGLTNDIRTTLVGLSSSCSIDAWTLGDRVVRIEALHKGVEEDIPLNACSISVTI</sequence>
<feature type="compositionally biased region" description="Basic and acidic residues" evidence="1">
    <location>
        <begin position="116"/>
        <end position="132"/>
    </location>
</feature>
<accession>A0A699L5L1</accession>
<proteinExistence type="predicted"/>
<evidence type="ECO:0000256" key="1">
    <source>
        <dbReference type="SAM" id="MobiDB-lite"/>
    </source>
</evidence>
<gene>
    <name evidence="2" type="ORF">Tci_696333</name>
</gene>
<comment type="caution">
    <text evidence="2">The sequence shown here is derived from an EMBL/GenBank/DDBJ whole genome shotgun (WGS) entry which is preliminary data.</text>
</comment>
<evidence type="ECO:0000313" key="2">
    <source>
        <dbReference type="EMBL" id="GFB24362.1"/>
    </source>
</evidence>
<reference evidence="2" key="1">
    <citation type="journal article" date="2019" name="Sci. Rep.">
        <title>Draft genome of Tanacetum cinerariifolium, the natural source of mosquito coil.</title>
        <authorList>
            <person name="Yamashiro T."/>
            <person name="Shiraishi A."/>
            <person name="Satake H."/>
            <person name="Nakayama K."/>
        </authorList>
    </citation>
    <scope>NUCLEOTIDE SEQUENCE</scope>
</reference>